<dbReference type="GO" id="GO:0005886">
    <property type="term" value="C:plasma membrane"/>
    <property type="evidence" value="ECO:0007669"/>
    <property type="project" value="UniProtKB-SubCell"/>
</dbReference>
<dbReference type="AlphaFoldDB" id="A0A067LB14"/>
<dbReference type="STRING" id="180498.A0A067LB14"/>
<dbReference type="GO" id="GO:0047196">
    <property type="term" value="F:long-chain-alcohol O-fatty-acyltransferase activity"/>
    <property type="evidence" value="ECO:0007669"/>
    <property type="project" value="UniProtKB-EC"/>
</dbReference>
<dbReference type="OrthoDB" id="843460at2759"/>
<dbReference type="PANTHER" id="PTHR31650:SF38">
    <property type="entry name" value="O-ACYLTRANSFERASE WSD1-LIKE"/>
    <property type="match status" value="1"/>
</dbReference>
<evidence type="ECO:0000256" key="5">
    <source>
        <dbReference type="ARBA" id="ARBA00022679"/>
    </source>
</evidence>
<evidence type="ECO:0000256" key="1">
    <source>
        <dbReference type="ARBA" id="ARBA00004162"/>
    </source>
</evidence>
<keyword evidence="7" id="KW-0012">Acyltransferase</keyword>
<name>A0A067LB14_JATCU</name>
<dbReference type="InterPro" id="IPR009721">
    <property type="entry name" value="O-acyltransferase_WSD1_C"/>
</dbReference>
<proteinExistence type="inferred from homology"/>
<comment type="pathway">
    <text evidence="4">Lipid metabolism.</text>
</comment>
<dbReference type="Pfam" id="PF06974">
    <property type="entry name" value="WS_DGAT_C"/>
    <property type="match status" value="1"/>
</dbReference>
<dbReference type="UniPathway" id="UPA00282"/>
<feature type="region of interest" description="Disordered" evidence="11">
    <location>
        <begin position="1"/>
        <end position="23"/>
    </location>
</feature>
<evidence type="ECO:0000259" key="13">
    <source>
        <dbReference type="Pfam" id="PF03007"/>
    </source>
</evidence>
<dbReference type="InterPro" id="IPR004255">
    <property type="entry name" value="O-acyltransferase_WSD1_N"/>
</dbReference>
<evidence type="ECO:0000256" key="9">
    <source>
        <dbReference type="ARBA" id="ARBA00047604"/>
    </source>
</evidence>
<evidence type="ECO:0000256" key="2">
    <source>
        <dbReference type="ARBA" id="ARBA00004586"/>
    </source>
</evidence>
<dbReference type="Proteomes" id="UP000027138">
    <property type="component" value="Unassembled WGS sequence"/>
</dbReference>
<keyword evidence="12" id="KW-1133">Transmembrane helix</keyword>
<keyword evidence="5" id="KW-0808">Transferase</keyword>
<dbReference type="InterPro" id="IPR045034">
    <property type="entry name" value="O-acyltransferase_WSD1-like"/>
</dbReference>
<evidence type="ECO:0000313" key="16">
    <source>
        <dbReference type="Proteomes" id="UP000027138"/>
    </source>
</evidence>
<evidence type="ECO:0000259" key="14">
    <source>
        <dbReference type="Pfam" id="PF06974"/>
    </source>
</evidence>
<dbReference type="PANTHER" id="PTHR31650">
    <property type="entry name" value="O-ACYLTRANSFERASE (WSD1-LIKE) FAMILY PROTEIN"/>
    <property type="match status" value="1"/>
</dbReference>
<comment type="similarity">
    <text evidence="8">In the N-terminal section; belongs to the long-chain O-acyltransferase family.</text>
</comment>
<organism evidence="15 16">
    <name type="scientific">Jatropha curcas</name>
    <name type="common">Barbados nut</name>
    <dbReference type="NCBI Taxonomy" id="180498"/>
    <lineage>
        <taxon>Eukaryota</taxon>
        <taxon>Viridiplantae</taxon>
        <taxon>Streptophyta</taxon>
        <taxon>Embryophyta</taxon>
        <taxon>Tracheophyta</taxon>
        <taxon>Spermatophyta</taxon>
        <taxon>Magnoliopsida</taxon>
        <taxon>eudicotyledons</taxon>
        <taxon>Gunneridae</taxon>
        <taxon>Pentapetalae</taxon>
        <taxon>rosids</taxon>
        <taxon>fabids</taxon>
        <taxon>Malpighiales</taxon>
        <taxon>Euphorbiaceae</taxon>
        <taxon>Crotonoideae</taxon>
        <taxon>Jatropheae</taxon>
        <taxon>Jatropha</taxon>
    </lineage>
</organism>
<comment type="subcellular location">
    <subcellularLocation>
        <location evidence="1">Cell membrane</location>
        <topology evidence="1">Single-pass membrane protein</topology>
    </subcellularLocation>
    <subcellularLocation>
        <location evidence="2">Endoplasmic reticulum membrane</location>
    </subcellularLocation>
</comment>
<dbReference type="Gene3D" id="3.30.559.10">
    <property type="entry name" value="Chloramphenicol acetyltransferase-like domain"/>
    <property type="match status" value="1"/>
</dbReference>
<keyword evidence="16" id="KW-1185">Reference proteome</keyword>
<sequence length="501" mass="56880">MQGLKPIRVRKEEEEEKKEEGEPLSPVARIFHESHSNAYITVFMGFKTPVNLTIFKANITKTLLKHPRLSSLQVMDEKRGGEMKWVKTEINLDDHIIVPVIDHQNIDCPDKFVEDYASNLSKTQISKSKPMWDFHFLNIKTSEAESTVIFRVHHSIGDGISLMSLLISFSRKASDLESLPTIPTVKKRYEKNSGGGFRQFLERLWRFLVLCWNTFVGLVMIIATVLFLEDTETPIKGSGDGSVPRRFVHRTISLDDVKSVKNAMGTTVNDVMVGITQAGLSQYLNRRYAKLLNVKDTYAEEDKKEGEATKSKSYLPKNIRMRASFIVNLRKDSGIQALDEMMRKGTKAKWGNKVGYVLYPFTIKLRDDPLDYVRDAKVVGERKKASLEALYAYLGNRFLLRFFGIKKFGLPSQTTLCFSSVPGPQEEISFYEHPMSYIAPTCYGQPNALLIHVVSYVNKMKIVLSVDENIIPDPHQLCDDIQNSLKLIKNSLIAKGLLADS</sequence>
<dbReference type="InterPro" id="IPR023213">
    <property type="entry name" value="CAT-like_dom_sf"/>
</dbReference>
<evidence type="ECO:0000256" key="8">
    <source>
        <dbReference type="ARBA" id="ARBA00024360"/>
    </source>
</evidence>
<dbReference type="GO" id="GO:0019432">
    <property type="term" value="P:triglyceride biosynthetic process"/>
    <property type="evidence" value="ECO:0007669"/>
    <property type="project" value="UniProtKB-UniPathway"/>
</dbReference>
<dbReference type="EMBL" id="KK914227">
    <property type="protein sequence ID" value="KDP45597.1"/>
    <property type="molecule type" value="Genomic_DNA"/>
</dbReference>
<dbReference type="GO" id="GO:0004144">
    <property type="term" value="F:diacylglycerol O-acyltransferase activity"/>
    <property type="evidence" value="ECO:0007669"/>
    <property type="project" value="UniProtKB-EC"/>
</dbReference>
<comment type="pathway">
    <text evidence="3">Glycerolipid metabolism; triacylglycerol biosynthesis.</text>
</comment>
<gene>
    <name evidence="15" type="ORF">JCGZ_17204</name>
</gene>
<evidence type="ECO:0000256" key="7">
    <source>
        <dbReference type="ARBA" id="ARBA00023315"/>
    </source>
</evidence>
<comment type="catalytic activity">
    <reaction evidence="10">
        <text>an acyl-CoA + a 1,2-diacyl-sn-glycerol = a triacyl-sn-glycerol + CoA</text>
        <dbReference type="Rhea" id="RHEA:10868"/>
        <dbReference type="ChEBI" id="CHEBI:17815"/>
        <dbReference type="ChEBI" id="CHEBI:57287"/>
        <dbReference type="ChEBI" id="CHEBI:58342"/>
        <dbReference type="ChEBI" id="CHEBI:64615"/>
        <dbReference type="EC" id="2.3.1.20"/>
    </reaction>
</comment>
<evidence type="ECO:0000313" key="15">
    <source>
        <dbReference type="EMBL" id="KDP45597.1"/>
    </source>
</evidence>
<feature type="domain" description="O-acyltransferase WSD1-like N-terminal" evidence="13">
    <location>
        <begin position="79"/>
        <end position="272"/>
    </location>
</feature>
<comment type="catalytic activity">
    <reaction evidence="9">
        <text>a long chain fatty alcohol + a fatty acyl-CoA = a long-chain alcohol wax ester + CoA</text>
        <dbReference type="Rhea" id="RHEA:38443"/>
        <dbReference type="ChEBI" id="CHEBI:17135"/>
        <dbReference type="ChEBI" id="CHEBI:57287"/>
        <dbReference type="ChEBI" id="CHEBI:77636"/>
        <dbReference type="ChEBI" id="CHEBI:235323"/>
        <dbReference type="EC" id="2.3.1.75"/>
    </reaction>
</comment>
<dbReference type="Pfam" id="PF03007">
    <property type="entry name" value="WS_DGAT_cat"/>
    <property type="match status" value="1"/>
</dbReference>
<accession>A0A067LB14</accession>
<dbReference type="SUPFAM" id="SSF52777">
    <property type="entry name" value="CoA-dependent acyltransferases"/>
    <property type="match status" value="1"/>
</dbReference>
<protein>
    <submittedName>
        <fullName evidence="15">Uncharacterized protein</fullName>
    </submittedName>
</protein>
<dbReference type="GO" id="GO:0005789">
    <property type="term" value="C:endoplasmic reticulum membrane"/>
    <property type="evidence" value="ECO:0007669"/>
    <property type="project" value="UniProtKB-SubCell"/>
</dbReference>
<evidence type="ECO:0000256" key="12">
    <source>
        <dbReference type="SAM" id="Phobius"/>
    </source>
</evidence>
<evidence type="ECO:0000256" key="6">
    <source>
        <dbReference type="ARBA" id="ARBA00022824"/>
    </source>
</evidence>
<evidence type="ECO:0000256" key="10">
    <source>
        <dbReference type="ARBA" id="ARBA00048109"/>
    </source>
</evidence>
<keyword evidence="12" id="KW-0812">Transmembrane</keyword>
<feature type="transmembrane region" description="Helical" evidence="12">
    <location>
        <begin position="207"/>
        <end position="228"/>
    </location>
</feature>
<feature type="domain" description="O-acyltransferase WSD1 C-terminal" evidence="14">
    <location>
        <begin position="350"/>
        <end position="489"/>
    </location>
</feature>
<evidence type="ECO:0000256" key="3">
    <source>
        <dbReference type="ARBA" id="ARBA00004771"/>
    </source>
</evidence>
<keyword evidence="12" id="KW-0472">Membrane</keyword>
<evidence type="ECO:0000256" key="4">
    <source>
        <dbReference type="ARBA" id="ARBA00005189"/>
    </source>
</evidence>
<evidence type="ECO:0000256" key="11">
    <source>
        <dbReference type="SAM" id="MobiDB-lite"/>
    </source>
</evidence>
<keyword evidence="6" id="KW-0256">Endoplasmic reticulum</keyword>
<reference evidence="15 16" key="1">
    <citation type="journal article" date="2014" name="PLoS ONE">
        <title>Global Analysis of Gene Expression Profiles in Physic Nut (Jatropha curcas L.) Seedlings Exposed to Salt Stress.</title>
        <authorList>
            <person name="Zhang L."/>
            <person name="Zhang C."/>
            <person name="Wu P."/>
            <person name="Chen Y."/>
            <person name="Li M."/>
            <person name="Jiang H."/>
            <person name="Wu G."/>
        </authorList>
    </citation>
    <scope>NUCLEOTIDE SEQUENCE [LARGE SCALE GENOMIC DNA]</scope>
    <source>
        <strain evidence="16">cv. GZQX0401</strain>
        <tissue evidence="15">Young leaves</tissue>
    </source>
</reference>